<dbReference type="PANTHER" id="PTHR35525:SF3">
    <property type="entry name" value="BLL6575 PROTEIN"/>
    <property type="match status" value="1"/>
</dbReference>
<gene>
    <name evidence="2" type="ORF">FJW01_04450</name>
</gene>
<dbReference type="EMBL" id="VHJA01000037">
    <property type="protein sequence ID" value="TPV45517.1"/>
    <property type="molecule type" value="Genomic_DNA"/>
</dbReference>
<comment type="caution">
    <text evidence="2">The sequence shown here is derived from an EMBL/GenBank/DDBJ whole genome shotgun (WGS) entry which is preliminary data.</text>
</comment>
<dbReference type="Proteomes" id="UP000317747">
    <property type="component" value="Unassembled WGS sequence"/>
</dbReference>
<protein>
    <recommendedName>
        <fullName evidence="1">Zinc finger CGNR domain-containing protein</fullName>
    </recommendedName>
</protein>
<organism evidence="2 3">
    <name type="scientific">Pantoea deleyi</name>
    <dbReference type="NCBI Taxonomy" id="470932"/>
    <lineage>
        <taxon>Bacteria</taxon>
        <taxon>Pseudomonadati</taxon>
        <taxon>Pseudomonadota</taxon>
        <taxon>Gammaproteobacteria</taxon>
        <taxon>Enterobacterales</taxon>
        <taxon>Erwiniaceae</taxon>
        <taxon>Pantoea</taxon>
    </lineage>
</organism>
<dbReference type="RefSeq" id="WP_128086138.1">
    <property type="nucleotide sequence ID" value="NZ_CP071407.1"/>
</dbReference>
<dbReference type="SUPFAM" id="SSF160904">
    <property type="entry name" value="Jann2411-like"/>
    <property type="match status" value="1"/>
</dbReference>
<feature type="domain" description="Zinc finger CGNR" evidence="1">
    <location>
        <begin position="149"/>
        <end position="190"/>
    </location>
</feature>
<accession>A0A506QIB7</accession>
<dbReference type="Pfam" id="PF07336">
    <property type="entry name" value="ABATE"/>
    <property type="match status" value="1"/>
</dbReference>
<reference evidence="2 3" key="1">
    <citation type="submission" date="2019-06" db="EMBL/GenBank/DDBJ databases">
        <title>Taxogenomics and systematics of the genus Pantoea.</title>
        <authorList>
            <person name="Tambong J.T."/>
        </authorList>
    </citation>
    <scope>NUCLEOTIDE SEQUENCE [LARGE SCALE GENOMIC DNA]</scope>
    <source>
        <strain evidence="2 3">LMG 24200</strain>
    </source>
</reference>
<evidence type="ECO:0000259" key="1">
    <source>
        <dbReference type="Pfam" id="PF11706"/>
    </source>
</evidence>
<dbReference type="Gene3D" id="1.10.3300.10">
    <property type="entry name" value="Jann2411-like domain"/>
    <property type="match status" value="1"/>
</dbReference>
<dbReference type="Pfam" id="PF11706">
    <property type="entry name" value="zf-CGNR"/>
    <property type="match status" value="1"/>
</dbReference>
<dbReference type="OrthoDB" id="9808437at2"/>
<dbReference type="InterPro" id="IPR023286">
    <property type="entry name" value="ABATE_dom_sf"/>
</dbReference>
<keyword evidence="3" id="KW-1185">Reference proteome</keyword>
<evidence type="ECO:0000313" key="3">
    <source>
        <dbReference type="Proteomes" id="UP000317747"/>
    </source>
</evidence>
<dbReference type="AlphaFoldDB" id="A0A506QIB7"/>
<evidence type="ECO:0000313" key="2">
    <source>
        <dbReference type="EMBL" id="TPV45517.1"/>
    </source>
</evidence>
<dbReference type="InterPro" id="IPR021005">
    <property type="entry name" value="Znf_CGNR"/>
</dbReference>
<dbReference type="PANTHER" id="PTHR35525">
    <property type="entry name" value="BLL6575 PROTEIN"/>
    <property type="match status" value="1"/>
</dbReference>
<dbReference type="InterPro" id="IPR010852">
    <property type="entry name" value="ABATE"/>
</dbReference>
<name>A0A506QIB7_9GAMM</name>
<sequence length="199" mass="22465">MSDTQVHSGQGPWFLADHPALDFINTEAIVEGAPHDFWQTDRDVDAWLTQAGLASDEPASDGAEGALLQAARQLRQLIRDSVQQQKAGKRVDWQALNGWLNQATSHLQLTEEQGVWQIRRIYAGQNAEQRLGKVAEQAALLLTQEDFSRVRACEHPACTLWFYDRTKAHRRRWCSMALCGNRAKVARFRQLNAVTRSGD</sequence>
<proteinExistence type="predicted"/>